<organism evidence="3 4">
    <name type="scientific">Phytophthora fragariaefolia</name>
    <dbReference type="NCBI Taxonomy" id="1490495"/>
    <lineage>
        <taxon>Eukaryota</taxon>
        <taxon>Sar</taxon>
        <taxon>Stramenopiles</taxon>
        <taxon>Oomycota</taxon>
        <taxon>Peronosporomycetes</taxon>
        <taxon>Peronosporales</taxon>
        <taxon>Peronosporaceae</taxon>
        <taxon>Phytophthora</taxon>
    </lineage>
</organism>
<feature type="compositionally biased region" description="Polar residues" evidence="1">
    <location>
        <begin position="73"/>
        <end position="84"/>
    </location>
</feature>
<evidence type="ECO:0000259" key="2">
    <source>
        <dbReference type="Pfam" id="PF22936"/>
    </source>
</evidence>
<dbReference type="Proteomes" id="UP001165121">
    <property type="component" value="Unassembled WGS sequence"/>
</dbReference>
<gene>
    <name evidence="3" type="ORF">Pfra01_000035200</name>
</gene>
<evidence type="ECO:0000256" key="1">
    <source>
        <dbReference type="SAM" id="MobiDB-lite"/>
    </source>
</evidence>
<accession>A0A9W6THI2</accession>
<feature type="compositionally biased region" description="Basic and acidic residues" evidence="1">
    <location>
        <begin position="28"/>
        <end position="41"/>
    </location>
</feature>
<feature type="region of interest" description="Disordered" evidence="1">
    <location>
        <begin position="22"/>
        <end position="109"/>
    </location>
</feature>
<dbReference type="AlphaFoldDB" id="A0A9W6THI2"/>
<feature type="compositionally biased region" description="Polar residues" evidence="1">
    <location>
        <begin position="98"/>
        <end position="109"/>
    </location>
</feature>
<reference evidence="3" key="1">
    <citation type="submission" date="2023-04" db="EMBL/GenBank/DDBJ databases">
        <title>Phytophthora fragariaefolia NBRC 109709.</title>
        <authorList>
            <person name="Ichikawa N."/>
            <person name="Sato H."/>
            <person name="Tonouchi N."/>
        </authorList>
    </citation>
    <scope>NUCLEOTIDE SEQUENCE</scope>
    <source>
        <strain evidence="3">NBRC 109709</strain>
    </source>
</reference>
<feature type="compositionally biased region" description="Polar residues" evidence="1">
    <location>
        <begin position="49"/>
        <end position="58"/>
    </location>
</feature>
<dbReference type="OrthoDB" id="109938at2759"/>
<sequence length="213" mass="23772">MMLIAFKEKGIREYVIGDKSLARGASNNEKKEFNEAQAKKDCPKKHNPNLANSSQSKRQAAAYSRRVRPVASGDQNAGHPQTHANTRKPEESSAHVAENTSTTGATDQGTDDYSTWEWCFENAANVHMACDKRYFSDYKDFVPAEADCVRGFQQKFVTTPLGRGSVKTVVRRGSPKITLELEDVYYVSESKNLLSPSQAEAQGYEVEYHGRKV</sequence>
<dbReference type="InterPro" id="IPR054722">
    <property type="entry name" value="PolX-like_BBD"/>
</dbReference>
<name>A0A9W6THI2_9STRA</name>
<evidence type="ECO:0000313" key="4">
    <source>
        <dbReference type="Proteomes" id="UP001165121"/>
    </source>
</evidence>
<feature type="domain" description="Retrovirus-related Pol polyprotein from transposon TNT 1-94-like beta-barrel" evidence="2">
    <location>
        <begin position="118"/>
        <end position="204"/>
    </location>
</feature>
<dbReference type="Pfam" id="PF22936">
    <property type="entry name" value="Pol_BBD"/>
    <property type="match status" value="1"/>
</dbReference>
<protein>
    <submittedName>
        <fullName evidence="3">Unnamed protein product</fullName>
    </submittedName>
</protein>
<keyword evidence="4" id="KW-1185">Reference proteome</keyword>
<dbReference type="EMBL" id="BSXT01000030">
    <property type="protein sequence ID" value="GMF15245.1"/>
    <property type="molecule type" value="Genomic_DNA"/>
</dbReference>
<comment type="caution">
    <text evidence="3">The sequence shown here is derived from an EMBL/GenBank/DDBJ whole genome shotgun (WGS) entry which is preliminary data.</text>
</comment>
<proteinExistence type="predicted"/>
<evidence type="ECO:0000313" key="3">
    <source>
        <dbReference type="EMBL" id="GMF15245.1"/>
    </source>
</evidence>